<evidence type="ECO:0000313" key="1">
    <source>
        <dbReference type="EMBL" id="WBP91417.1"/>
    </source>
</evidence>
<proteinExistence type="predicted"/>
<dbReference type="EMBL" id="CP115450">
    <property type="protein sequence ID" value="WBP91417.1"/>
    <property type="molecule type" value="Genomic_DNA"/>
</dbReference>
<dbReference type="RefSeq" id="WP_270150725.1">
    <property type="nucleotide sequence ID" value="NZ_CP115450.1"/>
</dbReference>
<sequence>MLPVPTKRELVAALVSTPDDPWWEDRMLHAKLYPARGRRV</sequence>
<evidence type="ECO:0000313" key="2">
    <source>
        <dbReference type="Proteomes" id="UP001212821"/>
    </source>
</evidence>
<protein>
    <submittedName>
        <fullName evidence="1">Uncharacterized protein</fullName>
    </submittedName>
</protein>
<dbReference type="Proteomes" id="UP001212821">
    <property type="component" value="Chromosome"/>
</dbReference>
<keyword evidence="2" id="KW-1185">Reference proteome</keyword>
<organism evidence="1 2">
    <name type="scientific">Kitasatospora cathayae</name>
    <dbReference type="NCBI Taxonomy" id="3004092"/>
    <lineage>
        <taxon>Bacteria</taxon>
        <taxon>Bacillati</taxon>
        <taxon>Actinomycetota</taxon>
        <taxon>Actinomycetes</taxon>
        <taxon>Kitasatosporales</taxon>
        <taxon>Streptomycetaceae</taxon>
        <taxon>Kitasatospora</taxon>
    </lineage>
</organism>
<reference evidence="2" key="1">
    <citation type="submission" date="2022-12" db="EMBL/GenBank/DDBJ databases">
        <authorList>
            <person name="Mo P."/>
        </authorList>
    </citation>
    <scope>NUCLEOTIDE SEQUENCE [LARGE SCALE GENOMIC DNA]</scope>
    <source>
        <strain evidence="2">HUAS 3-15</strain>
    </source>
</reference>
<name>A0ABY7QFL2_9ACTN</name>
<accession>A0ABY7QFL2</accession>
<gene>
    <name evidence="1" type="ORF">O1G21_39750</name>
</gene>